<dbReference type="PROSITE" id="PS51898">
    <property type="entry name" value="TYR_RECOMBINASE"/>
    <property type="match status" value="1"/>
</dbReference>
<dbReference type="Gene3D" id="3.30.160.390">
    <property type="entry name" value="Integrase, DNA-binding domain"/>
    <property type="match status" value="1"/>
</dbReference>
<dbReference type="InterPro" id="IPR053876">
    <property type="entry name" value="Phage_int_M"/>
</dbReference>
<evidence type="ECO:0000313" key="7">
    <source>
        <dbReference type="Proteomes" id="UP000245168"/>
    </source>
</evidence>
<dbReference type="GO" id="GO:0003677">
    <property type="term" value="F:DNA binding"/>
    <property type="evidence" value="ECO:0007669"/>
    <property type="project" value="UniProtKB-KW"/>
</dbReference>
<accession>A0A2U2BSY3</accession>
<comment type="similarity">
    <text evidence="1">Belongs to the 'phage' integrase family.</text>
</comment>
<keyword evidence="3" id="KW-0238">DNA-binding</keyword>
<dbReference type="EMBL" id="QEXV01000004">
    <property type="protein sequence ID" value="PWE17123.1"/>
    <property type="molecule type" value="Genomic_DNA"/>
</dbReference>
<dbReference type="Pfam" id="PF13356">
    <property type="entry name" value="Arm-DNA-bind_3"/>
    <property type="match status" value="1"/>
</dbReference>
<evidence type="ECO:0000256" key="4">
    <source>
        <dbReference type="ARBA" id="ARBA00023172"/>
    </source>
</evidence>
<evidence type="ECO:0000256" key="2">
    <source>
        <dbReference type="ARBA" id="ARBA00022908"/>
    </source>
</evidence>
<dbReference type="PANTHER" id="PTHR30629">
    <property type="entry name" value="PROPHAGE INTEGRASE"/>
    <property type="match status" value="1"/>
</dbReference>
<comment type="caution">
    <text evidence="6">The sequence shown here is derived from an EMBL/GenBank/DDBJ whole genome shotgun (WGS) entry which is preliminary data.</text>
</comment>
<dbReference type="GO" id="GO:0006310">
    <property type="term" value="P:DNA recombination"/>
    <property type="evidence" value="ECO:0007669"/>
    <property type="project" value="UniProtKB-KW"/>
</dbReference>
<dbReference type="SUPFAM" id="SSF56349">
    <property type="entry name" value="DNA breaking-rejoining enzymes"/>
    <property type="match status" value="1"/>
</dbReference>
<dbReference type="Proteomes" id="UP000245168">
    <property type="component" value="Unassembled WGS sequence"/>
</dbReference>
<dbReference type="InterPro" id="IPR011010">
    <property type="entry name" value="DNA_brk_join_enz"/>
</dbReference>
<dbReference type="RefSeq" id="WP_109253347.1">
    <property type="nucleotide sequence ID" value="NZ_QEXV01000004.1"/>
</dbReference>
<dbReference type="AlphaFoldDB" id="A0A2U2BSY3"/>
<dbReference type="InterPro" id="IPR025166">
    <property type="entry name" value="Integrase_DNA_bind_dom"/>
</dbReference>
<organism evidence="6 7">
    <name type="scientific">Marinicauda salina</name>
    <dbReference type="NCBI Taxonomy" id="2135793"/>
    <lineage>
        <taxon>Bacteria</taxon>
        <taxon>Pseudomonadati</taxon>
        <taxon>Pseudomonadota</taxon>
        <taxon>Alphaproteobacteria</taxon>
        <taxon>Maricaulales</taxon>
        <taxon>Maricaulaceae</taxon>
        <taxon>Marinicauda</taxon>
    </lineage>
</organism>
<dbReference type="CDD" id="cd00801">
    <property type="entry name" value="INT_P4_C"/>
    <property type="match status" value="1"/>
</dbReference>
<proteinExistence type="inferred from homology"/>
<dbReference type="InterPro" id="IPR038488">
    <property type="entry name" value="Integrase_DNA-bd_sf"/>
</dbReference>
<keyword evidence="2" id="KW-0229">DNA integration</keyword>
<reference evidence="7" key="1">
    <citation type="submission" date="2018-05" db="EMBL/GenBank/DDBJ databases">
        <authorList>
            <person name="Liu B.-T."/>
        </authorList>
    </citation>
    <scope>NUCLEOTIDE SEQUENCE [LARGE SCALE GENOMIC DNA]</scope>
    <source>
        <strain evidence="7">WD6-1</strain>
    </source>
</reference>
<evidence type="ECO:0000259" key="5">
    <source>
        <dbReference type="PROSITE" id="PS51898"/>
    </source>
</evidence>
<keyword evidence="4" id="KW-0233">DNA recombination</keyword>
<dbReference type="Gene3D" id="1.10.150.130">
    <property type="match status" value="1"/>
</dbReference>
<evidence type="ECO:0000256" key="1">
    <source>
        <dbReference type="ARBA" id="ARBA00008857"/>
    </source>
</evidence>
<evidence type="ECO:0000313" key="6">
    <source>
        <dbReference type="EMBL" id="PWE17123.1"/>
    </source>
</evidence>
<name>A0A2U2BSY3_9PROT</name>
<sequence>MTDPSRTCLPRNSKQIDALRVERRTEFRSDVVPGLILRVGETGHKSWSFSYRRPGTGKRTKVSLGRYPELGLKDAEKRARELRTKVDQGIDPKAHELADHTVRTVRDLADRYLEQHAMPNKRSWRADQRIIGKDILPVIGDFVADTLTQADINAVLDRVERRGAKIQTNKVYELLRGMLRWGVSRAYIQNNPTREMKRRHRPEPGDRALEPDEIVRLWKGLDDTGLSTAMICALRLALVTGQRIGEVCGAERTELNLARGYWEIPAARSKNGRATRVPLSDLAKQLFEEAALHHAGKEFLFASRPRARLGIEKPREQALKAHSAAKAINRKRRHLGFEDRPFTPHDFRRTMATHLQRNGVREEVVARLLNHISETEKTVTRRVYMRHDYEEERRDAMDLWGRMIEKWLSGDGADVVTPFPASGKTAPSDETA</sequence>
<dbReference type="InterPro" id="IPR050808">
    <property type="entry name" value="Phage_Integrase"/>
</dbReference>
<protein>
    <recommendedName>
        <fullName evidence="5">Tyr recombinase domain-containing protein</fullName>
    </recommendedName>
</protein>
<dbReference type="Pfam" id="PF22022">
    <property type="entry name" value="Phage_int_M"/>
    <property type="match status" value="1"/>
</dbReference>
<evidence type="ECO:0000256" key="3">
    <source>
        <dbReference type="ARBA" id="ARBA00023125"/>
    </source>
</evidence>
<feature type="domain" description="Tyr recombinase" evidence="5">
    <location>
        <begin position="204"/>
        <end position="398"/>
    </location>
</feature>
<dbReference type="Gene3D" id="1.10.443.10">
    <property type="entry name" value="Intergrase catalytic core"/>
    <property type="match status" value="1"/>
</dbReference>
<dbReference type="GO" id="GO:0015074">
    <property type="term" value="P:DNA integration"/>
    <property type="evidence" value="ECO:0007669"/>
    <property type="project" value="UniProtKB-KW"/>
</dbReference>
<dbReference type="OrthoDB" id="7615137at2"/>
<gene>
    <name evidence="6" type="ORF">DDZ18_10515</name>
</gene>
<keyword evidence="7" id="KW-1185">Reference proteome</keyword>
<dbReference type="InterPro" id="IPR010998">
    <property type="entry name" value="Integrase_recombinase_N"/>
</dbReference>
<dbReference type="InterPro" id="IPR002104">
    <property type="entry name" value="Integrase_catalytic"/>
</dbReference>
<dbReference type="Pfam" id="PF00589">
    <property type="entry name" value="Phage_integrase"/>
    <property type="match status" value="1"/>
</dbReference>
<dbReference type="PANTHER" id="PTHR30629:SF2">
    <property type="entry name" value="PROPHAGE INTEGRASE INTS-RELATED"/>
    <property type="match status" value="1"/>
</dbReference>
<dbReference type="InterPro" id="IPR013762">
    <property type="entry name" value="Integrase-like_cat_sf"/>
</dbReference>